<comment type="similarity">
    <text evidence="2">Belongs to the thioredoxin family. DsbA subfamily.</text>
</comment>
<feature type="domain" description="Thioredoxin" evidence="4">
    <location>
        <begin position="13"/>
        <end position="208"/>
    </location>
</feature>
<feature type="signal peptide" evidence="3">
    <location>
        <begin position="1"/>
        <end position="30"/>
    </location>
</feature>
<dbReference type="Pfam" id="PF13462">
    <property type="entry name" value="Thioredoxin_4"/>
    <property type="match status" value="1"/>
</dbReference>
<keyword evidence="6" id="KW-1185">Reference proteome</keyword>
<evidence type="ECO:0000256" key="3">
    <source>
        <dbReference type="SAM" id="SignalP"/>
    </source>
</evidence>
<dbReference type="InterPro" id="IPR006311">
    <property type="entry name" value="TAT_signal"/>
</dbReference>
<dbReference type="EMBL" id="VCDI01000001">
    <property type="protein sequence ID" value="TLU74495.1"/>
    <property type="molecule type" value="Genomic_DNA"/>
</dbReference>
<reference evidence="5 6" key="1">
    <citation type="submission" date="2019-05" db="EMBL/GenBank/DDBJ databases">
        <authorList>
            <person name="Pankratov T."/>
            <person name="Grouzdev D."/>
        </authorList>
    </citation>
    <scope>NUCLEOTIDE SEQUENCE [LARGE SCALE GENOMIC DNA]</scope>
    <source>
        <strain evidence="5 6">KEBCLARHB70R</strain>
    </source>
</reference>
<comment type="caution">
    <text evidence="5">The sequence shown here is derived from an EMBL/GenBank/DDBJ whole genome shotgun (WGS) entry which is preliminary data.</text>
</comment>
<keyword evidence="3" id="KW-0732">Signal</keyword>
<dbReference type="PANTHER" id="PTHR13887">
    <property type="entry name" value="GLUTATHIONE S-TRANSFERASE KAPPA"/>
    <property type="match status" value="1"/>
</dbReference>
<evidence type="ECO:0000313" key="5">
    <source>
        <dbReference type="EMBL" id="TLU74495.1"/>
    </source>
</evidence>
<evidence type="ECO:0000256" key="1">
    <source>
        <dbReference type="ARBA" id="ARBA00003565"/>
    </source>
</evidence>
<name>A0A5R9JA87_9PROT</name>
<sequence length="208" mass="22745">MPTVRRRLLLGAALTLGAAPALLLPDTAHAQQADPRMAERALGKPDAKLTVQEWFSLTCTHCARFAAETFPDVKAKLIDTGRIRYVFKDFPLDQVALTAAMVARALPTDRYEPFVLALLASQDRWAFGQNVDPQAQLQQMAALAGMPKATFDATIADDTLRKEILAEQDRGQTQYKVDSTPTFVFGATSHSGEMDYDTFLKQVTAAGA</sequence>
<dbReference type="InterPro" id="IPR012336">
    <property type="entry name" value="Thioredoxin-like_fold"/>
</dbReference>
<dbReference type="PANTHER" id="PTHR13887:SF56">
    <property type="entry name" value="THIOREDOXIN-LIKE REDUCTASE RV2466C"/>
    <property type="match status" value="1"/>
</dbReference>
<dbReference type="PROSITE" id="PS51352">
    <property type="entry name" value="THIOREDOXIN_2"/>
    <property type="match status" value="1"/>
</dbReference>
<dbReference type="SUPFAM" id="SSF52833">
    <property type="entry name" value="Thioredoxin-like"/>
    <property type="match status" value="1"/>
</dbReference>
<dbReference type="AlphaFoldDB" id="A0A5R9JA87"/>
<comment type="function">
    <text evidence="1">May be required for disulfide bond formation in some proteins.</text>
</comment>
<evidence type="ECO:0000256" key="2">
    <source>
        <dbReference type="ARBA" id="ARBA00005791"/>
    </source>
</evidence>
<feature type="chain" id="PRO_5024453896" evidence="3">
    <location>
        <begin position="31"/>
        <end position="208"/>
    </location>
</feature>
<evidence type="ECO:0000313" key="6">
    <source>
        <dbReference type="Proteomes" id="UP000305654"/>
    </source>
</evidence>
<dbReference type="InterPro" id="IPR013766">
    <property type="entry name" value="Thioredoxin_domain"/>
</dbReference>
<protein>
    <submittedName>
        <fullName evidence="5">Thiol:disulfide interchange protein</fullName>
    </submittedName>
</protein>
<evidence type="ECO:0000259" key="4">
    <source>
        <dbReference type="PROSITE" id="PS51352"/>
    </source>
</evidence>
<dbReference type="Proteomes" id="UP000305654">
    <property type="component" value="Unassembled WGS sequence"/>
</dbReference>
<dbReference type="PROSITE" id="PS51318">
    <property type="entry name" value="TAT"/>
    <property type="match status" value="1"/>
</dbReference>
<organism evidence="5 6">
    <name type="scientific">Lichenicoccus roseus</name>
    <dbReference type="NCBI Taxonomy" id="2683649"/>
    <lineage>
        <taxon>Bacteria</taxon>
        <taxon>Pseudomonadati</taxon>
        <taxon>Pseudomonadota</taxon>
        <taxon>Alphaproteobacteria</taxon>
        <taxon>Acetobacterales</taxon>
        <taxon>Acetobacteraceae</taxon>
        <taxon>Lichenicoccus</taxon>
    </lineage>
</organism>
<dbReference type="RefSeq" id="WP_138324744.1">
    <property type="nucleotide sequence ID" value="NZ_VCDI01000001.1"/>
</dbReference>
<accession>A0A5R9JA87</accession>
<proteinExistence type="inferred from homology"/>
<dbReference type="InterPro" id="IPR036249">
    <property type="entry name" value="Thioredoxin-like_sf"/>
</dbReference>
<dbReference type="OrthoDB" id="8478320at2"/>
<dbReference type="Gene3D" id="3.40.30.10">
    <property type="entry name" value="Glutaredoxin"/>
    <property type="match status" value="1"/>
</dbReference>
<gene>
    <name evidence="5" type="ORF">FE263_04805</name>
</gene>